<keyword evidence="4" id="KW-1185">Reference proteome</keyword>
<dbReference type="RefSeq" id="WP_188597772.1">
    <property type="nucleotide sequence ID" value="NZ_BMJW01000001.1"/>
</dbReference>
<accession>A0A917HUX4</accession>
<dbReference type="PANTHER" id="PTHR42852">
    <property type="entry name" value="THIOL:DISULFIDE INTERCHANGE PROTEIN DSBE"/>
    <property type="match status" value="1"/>
</dbReference>
<dbReference type="InterPro" id="IPR025380">
    <property type="entry name" value="DUF4369"/>
</dbReference>
<reference evidence="3" key="2">
    <citation type="submission" date="2020-09" db="EMBL/GenBank/DDBJ databases">
        <authorList>
            <person name="Sun Q."/>
            <person name="Zhou Y."/>
        </authorList>
    </citation>
    <scope>NUCLEOTIDE SEQUENCE</scope>
    <source>
        <strain evidence="3">CGMCC 1.15763</strain>
    </source>
</reference>
<dbReference type="Gene3D" id="3.40.30.10">
    <property type="entry name" value="Glutaredoxin"/>
    <property type="match status" value="1"/>
</dbReference>
<comment type="caution">
    <text evidence="3">The sequence shown here is derived from an EMBL/GenBank/DDBJ whole genome shotgun (WGS) entry which is preliminary data.</text>
</comment>
<evidence type="ECO:0000313" key="4">
    <source>
        <dbReference type="Proteomes" id="UP000633278"/>
    </source>
</evidence>
<evidence type="ECO:0000256" key="1">
    <source>
        <dbReference type="SAM" id="SignalP"/>
    </source>
</evidence>
<dbReference type="AlphaFoldDB" id="A0A917HUX4"/>
<dbReference type="PANTHER" id="PTHR42852:SF13">
    <property type="entry name" value="PROTEIN DIPZ"/>
    <property type="match status" value="1"/>
</dbReference>
<dbReference type="PROSITE" id="PS51352">
    <property type="entry name" value="THIOREDOXIN_2"/>
    <property type="match status" value="1"/>
</dbReference>
<feature type="chain" id="PRO_5038047978" description="Thioredoxin domain-containing protein" evidence="1">
    <location>
        <begin position="18"/>
        <end position="443"/>
    </location>
</feature>
<proteinExistence type="predicted"/>
<dbReference type="Proteomes" id="UP000633278">
    <property type="component" value="Unassembled WGS sequence"/>
</dbReference>
<sequence length="443" mass="51278">MKKLFILFALFAITAQAQYKIEGTLNPADKFSWVILYKIEGAKQLFVKSGKIENGQFKFELPADAKVGMYRVSYKTEGAGFVDFLFNKEDIRFRFNPNSAEESIHFDSSSENILYQDYIKVVALEQYKLDSLQVAYLKGPSANTEKLYNNQLKEITALQASYVKKAKGKMVEDFIKANNRYNSTSISKDSQAYLNMVVKHFFDNIDFNNKTLYNSTFLVDRITDYVFYMNYSEDEKTQENLHKKAIKDVLGRVKDPVFKKDIVEFLVTQFINYQRVTFVDYLMSSYYDPLPKNIKDQEFLALVKEKTIVEVGRIAPDISWTENGKNYKLSTLKEASNYVLIFWSTTCSHCTREIPLLHSFMKGKKNTKIIAFGMEESSANWKSYIKGLSGWHHILGLNKWENPTARTYQIYSTPTYIVLNSNKKIIAKPQTLEQLQKIISGLE</sequence>
<dbReference type="SUPFAM" id="SSF52833">
    <property type="entry name" value="Thioredoxin-like"/>
    <property type="match status" value="1"/>
</dbReference>
<protein>
    <recommendedName>
        <fullName evidence="2">Thioredoxin domain-containing protein</fullName>
    </recommendedName>
</protein>
<dbReference type="InterPro" id="IPR050553">
    <property type="entry name" value="Thioredoxin_ResA/DsbE_sf"/>
</dbReference>
<feature type="domain" description="Thioredoxin" evidence="2">
    <location>
        <begin position="309"/>
        <end position="443"/>
    </location>
</feature>
<dbReference type="Pfam" id="PF14289">
    <property type="entry name" value="DUF4369"/>
    <property type="match status" value="1"/>
</dbReference>
<name>A0A917HUX4_9FLAO</name>
<reference evidence="3" key="1">
    <citation type="journal article" date="2014" name="Int. J. Syst. Evol. Microbiol.">
        <title>Complete genome sequence of Corynebacterium casei LMG S-19264T (=DSM 44701T), isolated from a smear-ripened cheese.</title>
        <authorList>
            <consortium name="US DOE Joint Genome Institute (JGI-PGF)"/>
            <person name="Walter F."/>
            <person name="Albersmeier A."/>
            <person name="Kalinowski J."/>
            <person name="Ruckert C."/>
        </authorList>
    </citation>
    <scope>NUCLEOTIDE SEQUENCE</scope>
    <source>
        <strain evidence="3">CGMCC 1.15763</strain>
    </source>
</reference>
<dbReference type="InterPro" id="IPR012336">
    <property type="entry name" value="Thioredoxin-like_fold"/>
</dbReference>
<feature type="signal peptide" evidence="1">
    <location>
        <begin position="1"/>
        <end position="17"/>
    </location>
</feature>
<dbReference type="InterPro" id="IPR036249">
    <property type="entry name" value="Thioredoxin-like_sf"/>
</dbReference>
<keyword evidence="1" id="KW-0732">Signal</keyword>
<dbReference type="EMBL" id="BMJW01000001">
    <property type="protein sequence ID" value="GGG91896.1"/>
    <property type="molecule type" value="Genomic_DNA"/>
</dbReference>
<evidence type="ECO:0000313" key="3">
    <source>
        <dbReference type="EMBL" id="GGG91896.1"/>
    </source>
</evidence>
<evidence type="ECO:0000259" key="2">
    <source>
        <dbReference type="PROSITE" id="PS51352"/>
    </source>
</evidence>
<dbReference type="Pfam" id="PF13905">
    <property type="entry name" value="Thioredoxin_8"/>
    <property type="match status" value="1"/>
</dbReference>
<gene>
    <name evidence="3" type="ORF">GCM10011416_05840</name>
</gene>
<organism evidence="3 4">
    <name type="scientific">Polaribacter pacificus</name>
    <dbReference type="NCBI Taxonomy" id="1775173"/>
    <lineage>
        <taxon>Bacteria</taxon>
        <taxon>Pseudomonadati</taxon>
        <taxon>Bacteroidota</taxon>
        <taxon>Flavobacteriia</taxon>
        <taxon>Flavobacteriales</taxon>
        <taxon>Flavobacteriaceae</taxon>
    </lineage>
</organism>
<dbReference type="InterPro" id="IPR013766">
    <property type="entry name" value="Thioredoxin_domain"/>
</dbReference>